<dbReference type="InterPro" id="IPR018357">
    <property type="entry name" value="Hexapep_transf_CS"/>
</dbReference>
<comment type="caution">
    <text evidence="8">The sequence shown here is derived from an EMBL/GenBank/DDBJ whole genome shotgun (WGS) entry which is preliminary data.</text>
</comment>
<dbReference type="GO" id="GO:0016746">
    <property type="term" value="F:acyltransferase activity"/>
    <property type="evidence" value="ECO:0007669"/>
    <property type="project" value="UniProtKB-KW"/>
</dbReference>
<evidence type="ECO:0000256" key="4">
    <source>
        <dbReference type="ARBA" id="ARBA00023315"/>
    </source>
</evidence>
<accession>A0A2N3KVP6</accession>
<dbReference type="Gene3D" id="3.40.50.20">
    <property type="match status" value="1"/>
</dbReference>
<evidence type="ECO:0000256" key="3">
    <source>
        <dbReference type="ARBA" id="ARBA00022737"/>
    </source>
</evidence>
<evidence type="ECO:0000256" key="2">
    <source>
        <dbReference type="ARBA" id="ARBA00022679"/>
    </source>
</evidence>
<dbReference type="Gene3D" id="2.160.10.10">
    <property type="entry name" value="Hexapeptide repeat proteins"/>
    <property type="match status" value="1"/>
</dbReference>
<evidence type="ECO:0000256" key="6">
    <source>
        <dbReference type="PIRSR" id="PIRSR620019-2"/>
    </source>
</evidence>
<comment type="similarity">
    <text evidence="1">Belongs to the transferase hexapeptide repeat family.</text>
</comment>
<feature type="site" description="Increases basicity of active site His" evidence="5">
    <location>
        <position position="145"/>
    </location>
</feature>
<evidence type="ECO:0000256" key="5">
    <source>
        <dbReference type="PIRSR" id="PIRSR620019-1"/>
    </source>
</evidence>
<reference evidence="8 9" key="1">
    <citation type="submission" date="2017-09" db="EMBL/GenBank/DDBJ databases">
        <title>Biodiversity and function of Thalassospira species in the particle-attached aromatic-hydrocarbon-degrading consortia from the surface seawater of the South China Sea.</title>
        <authorList>
            <person name="Dong C."/>
            <person name="Liu R."/>
            <person name="Shao Z."/>
        </authorList>
    </citation>
    <scope>NUCLEOTIDE SEQUENCE [LARGE SCALE GENOMIC DNA]</scope>
    <source>
        <strain evidence="8 9">CSC1P2</strain>
    </source>
</reference>
<dbReference type="EMBL" id="NWTK01000004">
    <property type="protein sequence ID" value="PKR54580.1"/>
    <property type="molecule type" value="Genomic_DNA"/>
</dbReference>
<gene>
    <name evidence="8" type="ORF">COO20_07410</name>
</gene>
<dbReference type="RefSeq" id="WP_101265134.1">
    <property type="nucleotide sequence ID" value="NZ_NWTK01000004.1"/>
</dbReference>
<organism evidence="8 9">
    <name type="scientific">Thalassospira marina</name>
    <dbReference type="NCBI Taxonomy" id="2048283"/>
    <lineage>
        <taxon>Bacteria</taxon>
        <taxon>Pseudomonadati</taxon>
        <taxon>Pseudomonadota</taxon>
        <taxon>Alphaproteobacteria</taxon>
        <taxon>Rhodospirillales</taxon>
        <taxon>Thalassospiraceae</taxon>
        <taxon>Thalassospira</taxon>
    </lineage>
</organism>
<dbReference type="Pfam" id="PF00132">
    <property type="entry name" value="Hexapep"/>
    <property type="match status" value="1"/>
</dbReference>
<dbReference type="SUPFAM" id="SSF51161">
    <property type="entry name" value="Trimeric LpxA-like enzymes"/>
    <property type="match status" value="1"/>
</dbReference>
<protein>
    <submittedName>
        <fullName evidence="8">Sugar acetyltransferase</fullName>
    </submittedName>
</protein>
<keyword evidence="3" id="KW-0677">Repeat</keyword>
<feature type="binding site" evidence="6">
    <location>
        <position position="153"/>
    </location>
    <ligand>
        <name>acetyl-CoA</name>
        <dbReference type="ChEBI" id="CHEBI:57288"/>
    </ligand>
</feature>
<keyword evidence="4" id="KW-0012">Acyltransferase</keyword>
<dbReference type="NCBIfam" id="TIGR03570">
    <property type="entry name" value="NeuD_NnaD"/>
    <property type="match status" value="1"/>
</dbReference>
<name>A0A2N3KVP6_9PROT</name>
<dbReference type="InterPro" id="IPR020019">
    <property type="entry name" value="AcTrfase_PglD-like"/>
</dbReference>
<dbReference type="Pfam" id="PF17836">
    <property type="entry name" value="PglD_N"/>
    <property type="match status" value="1"/>
</dbReference>
<dbReference type="InterPro" id="IPR050179">
    <property type="entry name" value="Trans_hexapeptide_repeat"/>
</dbReference>
<evidence type="ECO:0000256" key="1">
    <source>
        <dbReference type="ARBA" id="ARBA00007274"/>
    </source>
</evidence>
<keyword evidence="2 8" id="KW-0808">Transferase</keyword>
<feature type="binding site" evidence="6">
    <location>
        <position position="75"/>
    </location>
    <ligand>
        <name>substrate</name>
    </ligand>
</feature>
<dbReference type="Proteomes" id="UP000233597">
    <property type="component" value="Unassembled WGS sequence"/>
</dbReference>
<feature type="domain" description="PglD N-terminal" evidence="7">
    <location>
        <begin position="8"/>
        <end position="76"/>
    </location>
</feature>
<dbReference type="PROSITE" id="PS00101">
    <property type="entry name" value="HEXAPEP_TRANSFERASES"/>
    <property type="match status" value="1"/>
</dbReference>
<dbReference type="PANTHER" id="PTHR43300">
    <property type="entry name" value="ACETYLTRANSFERASE"/>
    <property type="match status" value="1"/>
</dbReference>
<feature type="active site" description="Proton acceptor" evidence="5">
    <location>
        <position position="144"/>
    </location>
</feature>
<dbReference type="OrthoDB" id="9815592at2"/>
<evidence type="ECO:0000259" key="7">
    <source>
        <dbReference type="Pfam" id="PF17836"/>
    </source>
</evidence>
<dbReference type="PANTHER" id="PTHR43300:SF7">
    <property type="entry name" value="UDP-N-ACETYLBACILLOSAMINE N-ACETYLTRANSFERASE"/>
    <property type="match status" value="1"/>
</dbReference>
<evidence type="ECO:0000313" key="8">
    <source>
        <dbReference type="EMBL" id="PKR54580.1"/>
    </source>
</evidence>
<sequence>MSSPNKYIFWGSAGHAKVLRDTLNVKDSQVIALFDNDKNKTSALKDVPIYYGWAGFRKWRQEYPLEDVSAAVAIGGTSGYDRVEIGLRFLDTGITTPTIVHDTASVSLSANINQGCHILAQTVISSDVILGEFTIVNNCGSVDHECTLGKGVHIAPGAVLCGCVTVGDYTMIGAGSVILPRLNIGEGAVVGAGSVVTRDVPDYTIVAGNPAKIIVRKK</sequence>
<evidence type="ECO:0000313" key="9">
    <source>
        <dbReference type="Proteomes" id="UP000233597"/>
    </source>
</evidence>
<dbReference type="CDD" id="cd03360">
    <property type="entry name" value="LbH_AT_putative"/>
    <property type="match status" value="1"/>
</dbReference>
<proteinExistence type="inferred from homology"/>
<dbReference type="AlphaFoldDB" id="A0A2N3KVP6"/>
<dbReference type="InterPro" id="IPR011004">
    <property type="entry name" value="Trimer_LpxA-like_sf"/>
</dbReference>
<dbReference type="InterPro" id="IPR001451">
    <property type="entry name" value="Hexapep"/>
</dbReference>
<dbReference type="InterPro" id="IPR041561">
    <property type="entry name" value="PglD_N"/>
</dbReference>